<dbReference type="Pfam" id="PF00089">
    <property type="entry name" value="Trypsin"/>
    <property type="match status" value="1"/>
</dbReference>
<sequence length="182" mass="20250">MVNLFGPPNEFEQVLRVDKFYMHDGSYITNDIAVITMATPAKLNKNVKVAVLAEKDSNYVKENCTISGWGRTNVEVFNQTNSLQKAMTSIVSTEECMQRWTRLNTVLSEGTLLCVLDETGPPKKRPSSCFGDNGGPLYCGENKDVLVGVSSTGSGIRCNGMYPQLYTSIPAFRDWLDKRLHL</sequence>
<dbReference type="Proteomes" id="UP001233172">
    <property type="component" value="Unassembled WGS sequence"/>
</dbReference>
<dbReference type="InterPro" id="IPR001254">
    <property type="entry name" value="Trypsin_dom"/>
</dbReference>
<dbReference type="Gene3D" id="2.40.10.10">
    <property type="entry name" value="Trypsin-like serine proteases"/>
    <property type="match status" value="2"/>
</dbReference>
<dbReference type="EMBL" id="JASAOG010000237">
    <property type="protein sequence ID" value="KAK0042597.1"/>
    <property type="molecule type" value="Genomic_DNA"/>
</dbReference>
<dbReference type="InterPro" id="IPR043504">
    <property type="entry name" value="Peptidase_S1_PA_chymotrypsin"/>
</dbReference>
<keyword evidence="4" id="KW-1185">Reference proteome</keyword>
<dbReference type="InterPro" id="IPR009003">
    <property type="entry name" value="Peptidase_S1_PA"/>
</dbReference>
<dbReference type="PANTHER" id="PTHR24250">
    <property type="entry name" value="CHYMOTRYPSIN-RELATED"/>
    <property type="match status" value="1"/>
</dbReference>
<evidence type="ECO:0000256" key="1">
    <source>
        <dbReference type="ARBA" id="ARBA00023157"/>
    </source>
</evidence>
<evidence type="ECO:0000259" key="2">
    <source>
        <dbReference type="PROSITE" id="PS50240"/>
    </source>
</evidence>
<gene>
    <name evidence="3" type="ORF">Bpfe_027972</name>
</gene>
<comment type="caution">
    <text evidence="3">The sequence shown here is derived from an EMBL/GenBank/DDBJ whole genome shotgun (WGS) entry which is preliminary data.</text>
</comment>
<reference evidence="3" key="2">
    <citation type="submission" date="2023-04" db="EMBL/GenBank/DDBJ databases">
        <authorList>
            <person name="Bu L."/>
            <person name="Lu L."/>
            <person name="Laidemitt M.R."/>
            <person name="Zhang S.M."/>
            <person name="Mutuku M."/>
            <person name="Mkoji G."/>
            <person name="Steinauer M."/>
            <person name="Loker E.S."/>
        </authorList>
    </citation>
    <scope>NUCLEOTIDE SEQUENCE</scope>
    <source>
        <strain evidence="3">KasaAsao</strain>
        <tissue evidence="3">Whole Snail</tissue>
    </source>
</reference>
<protein>
    <submittedName>
        <fullName evidence="3">Fibrinolytic enzyme isozyme C</fullName>
    </submittedName>
</protein>
<keyword evidence="1" id="KW-1015">Disulfide bond</keyword>
<organism evidence="3 4">
    <name type="scientific">Biomphalaria pfeifferi</name>
    <name type="common">Bloodfluke planorb</name>
    <name type="synonym">Freshwater snail</name>
    <dbReference type="NCBI Taxonomy" id="112525"/>
    <lineage>
        <taxon>Eukaryota</taxon>
        <taxon>Metazoa</taxon>
        <taxon>Spiralia</taxon>
        <taxon>Lophotrochozoa</taxon>
        <taxon>Mollusca</taxon>
        <taxon>Gastropoda</taxon>
        <taxon>Heterobranchia</taxon>
        <taxon>Euthyneura</taxon>
        <taxon>Panpulmonata</taxon>
        <taxon>Hygrophila</taxon>
        <taxon>Lymnaeoidea</taxon>
        <taxon>Planorbidae</taxon>
        <taxon>Biomphalaria</taxon>
    </lineage>
</organism>
<dbReference type="GO" id="GO:0006508">
    <property type="term" value="P:proteolysis"/>
    <property type="evidence" value="ECO:0007669"/>
    <property type="project" value="InterPro"/>
</dbReference>
<accession>A0AAD8AUF5</accession>
<reference evidence="3" key="1">
    <citation type="journal article" date="2023" name="PLoS Negl. Trop. Dis.">
        <title>A genome sequence for Biomphalaria pfeifferi, the major vector snail for the human-infecting parasite Schistosoma mansoni.</title>
        <authorList>
            <person name="Bu L."/>
            <person name="Lu L."/>
            <person name="Laidemitt M.R."/>
            <person name="Zhang S.M."/>
            <person name="Mutuku M."/>
            <person name="Mkoji G."/>
            <person name="Steinauer M."/>
            <person name="Loker E.S."/>
        </authorList>
    </citation>
    <scope>NUCLEOTIDE SEQUENCE</scope>
    <source>
        <strain evidence="3">KasaAsao</strain>
    </source>
</reference>
<dbReference type="SMART" id="SM00020">
    <property type="entry name" value="Tryp_SPc"/>
    <property type="match status" value="1"/>
</dbReference>
<feature type="domain" description="Peptidase S1" evidence="2">
    <location>
        <begin position="1"/>
        <end position="181"/>
    </location>
</feature>
<evidence type="ECO:0000313" key="3">
    <source>
        <dbReference type="EMBL" id="KAK0042597.1"/>
    </source>
</evidence>
<dbReference type="PROSITE" id="PS50240">
    <property type="entry name" value="TRYPSIN_DOM"/>
    <property type="match status" value="1"/>
</dbReference>
<dbReference type="SUPFAM" id="SSF50494">
    <property type="entry name" value="Trypsin-like serine proteases"/>
    <property type="match status" value="1"/>
</dbReference>
<proteinExistence type="predicted"/>
<name>A0AAD8AUF5_BIOPF</name>
<dbReference type="AlphaFoldDB" id="A0AAD8AUF5"/>
<evidence type="ECO:0000313" key="4">
    <source>
        <dbReference type="Proteomes" id="UP001233172"/>
    </source>
</evidence>
<dbReference type="GO" id="GO:0004252">
    <property type="term" value="F:serine-type endopeptidase activity"/>
    <property type="evidence" value="ECO:0007669"/>
    <property type="project" value="InterPro"/>
</dbReference>